<dbReference type="Proteomes" id="UP000547674">
    <property type="component" value="Unassembled WGS sequence"/>
</dbReference>
<proteinExistence type="inferred from homology"/>
<dbReference type="GO" id="GO:0031992">
    <property type="term" value="F:energy transducer activity"/>
    <property type="evidence" value="ECO:0007669"/>
    <property type="project" value="TreeGrafter"/>
</dbReference>
<dbReference type="GO" id="GO:0055085">
    <property type="term" value="P:transmembrane transport"/>
    <property type="evidence" value="ECO:0007669"/>
    <property type="project" value="InterPro"/>
</dbReference>
<evidence type="ECO:0000256" key="7">
    <source>
        <dbReference type="ARBA" id="ARBA00022927"/>
    </source>
</evidence>
<keyword evidence="5" id="KW-0997">Cell inner membrane</keyword>
<dbReference type="SUPFAM" id="SSF74653">
    <property type="entry name" value="TolA/TonB C-terminal domain"/>
    <property type="match status" value="2"/>
</dbReference>
<feature type="signal peptide" evidence="10">
    <location>
        <begin position="1"/>
        <end position="26"/>
    </location>
</feature>
<dbReference type="InterPro" id="IPR051045">
    <property type="entry name" value="TonB-dependent_transducer"/>
</dbReference>
<keyword evidence="8" id="KW-1133">Transmembrane helix</keyword>
<dbReference type="Pfam" id="PF03544">
    <property type="entry name" value="TonB_C"/>
    <property type="match status" value="2"/>
</dbReference>
<dbReference type="GO" id="GO:0015031">
    <property type="term" value="P:protein transport"/>
    <property type="evidence" value="ECO:0007669"/>
    <property type="project" value="UniProtKB-KW"/>
</dbReference>
<accession>A0A7Y2E554</accession>
<name>A0A7Y2E554_UNCEI</name>
<keyword evidence="4" id="KW-1003">Cell membrane</keyword>
<comment type="caution">
    <text evidence="12">The sequence shown here is derived from an EMBL/GenBank/DDBJ whole genome shotgun (WGS) entry which is preliminary data.</text>
</comment>
<dbReference type="PANTHER" id="PTHR33446:SF2">
    <property type="entry name" value="PROTEIN TONB"/>
    <property type="match status" value="1"/>
</dbReference>
<comment type="subcellular location">
    <subcellularLocation>
        <location evidence="1">Cell inner membrane</location>
        <topology evidence="1">Single-pass membrane protein</topology>
        <orientation evidence="1">Periplasmic side</orientation>
    </subcellularLocation>
</comment>
<evidence type="ECO:0000256" key="10">
    <source>
        <dbReference type="SAM" id="SignalP"/>
    </source>
</evidence>
<keyword evidence="6" id="KW-0812">Transmembrane</keyword>
<dbReference type="EMBL" id="JABDJR010000044">
    <property type="protein sequence ID" value="NNF05371.1"/>
    <property type="molecule type" value="Genomic_DNA"/>
</dbReference>
<evidence type="ECO:0000313" key="13">
    <source>
        <dbReference type="Proteomes" id="UP000547674"/>
    </source>
</evidence>
<sequence>MRRLCWFVSIAVFSLAALWSVPTTRAQEASTGAQDGSAYLAELSVKELGQASGMRLQFFYQPDLVPTPAGHLVFVYADEAYGEASFLVATDIAFELGDEQVYRVEFEQCSNMLGDPLGGRLKPGDSLLGFIMLPSALRVGDFFGERVSEVTVRYAHHRASFRDATLEEKENWTSSIAKPQLMTALNHWWEWVQLIEDAPPMNDGEAQFFAERIFPGQGHILAQEEVSPEAIRNAITRVGERRLLTSAATQRVAPNYPQAARAKGVGGLVVVLVYLSQSGQVEDALVLSSSTVHMLNMAALKAATEWRFVAGKDRNGNATDGWRLLPFQFRLASDVEANPAPVAETPPSVLKLYPAVYPDRARRSRIEGTVVYRARIDERGKLIEASLEKGVHPLLDQAALVALEKTLFSPAMNRGRAVKGEIDVPFKFPEDEEN</sequence>
<comment type="similarity">
    <text evidence="2">Belongs to the TonB family.</text>
</comment>
<evidence type="ECO:0000259" key="11">
    <source>
        <dbReference type="PROSITE" id="PS52015"/>
    </source>
</evidence>
<reference evidence="12 13" key="1">
    <citation type="submission" date="2020-03" db="EMBL/GenBank/DDBJ databases">
        <title>Metabolic flexibility allows generalist bacteria to become dominant in a frequently disturbed ecosystem.</title>
        <authorList>
            <person name="Chen Y.-J."/>
            <person name="Leung P.M."/>
            <person name="Bay S.K."/>
            <person name="Hugenholtz P."/>
            <person name="Kessler A.J."/>
            <person name="Shelley G."/>
            <person name="Waite D.W."/>
            <person name="Cook P.L."/>
            <person name="Greening C."/>
        </authorList>
    </citation>
    <scope>NUCLEOTIDE SEQUENCE [LARGE SCALE GENOMIC DNA]</scope>
    <source>
        <strain evidence="12">SS_bin_28</strain>
    </source>
</reference>
<organism evidence="12 13">
    <name type="scientific">Eiseniibacteriota bacterium</name>
    <dbReference type="NCBI Taxonomy" id="2212470"/>
    <lineage>
        <taxon>Bacteria</taxon>
        <taxon>Candidatus Eiseniibacteriota</taxon>
    </lineage>
</organism>
<dbReference type="InterPro" id="IPR037682">
    <property type="entry name" value="TonB_C"/>
</dbReference>
<dbReference type="Gene3D" id="3.30.1150.10">
    <property type="match status" value="2"/>
</dbReference>
<gene>
    <name evidence="12" type="ORF">HKN21_01290</name>
</gene>
<dbReference type="InterPro" id="IPR006260">
    <property type="entry name" value="TonB/TolA_C"/>
</dbReference>
<evidence type="ECO:0000256" key="5">
    <source>
        <dbReference type="ARBA" id="ARBA00022519"/>
    </source>
</evidence>
<evidence type="ECO:0000313" key="12">
    <source>
        <dbReference type="EMBL" id="NNF05371.1"/>
    </source>
</evidence>
<keyword evidence="9" id="KW-0472">Membrane</keyword>
<dbReference type="PROSITE" id="PS52015">
    <property type="entry name" value="TONB_CTD"/>
    <property type="match status" value="2"/>
</dbReference>
<evidence type="ECO:0000256" key="4">
    <source>
        <dbReference type="ARBA" id="ARBA00022475"/>
    </source>
</evidence>
<evidence type="ECO:0000256" key="1">
    <source>
        <dbReference type="ARBA" id="ARBA00004383"/>
    </source>
</evidence>
<dbReference type="NCBIfam" id="TIGR01352">
    <property type="entry name" value="tonB_Cterm"/>
    <property type="match status" value="2"/>
</dbReference>
<dbReference type="PANTHER" id="PTHR33446">
    <property type="entry name" value="PROTEIN TONB-RELATED"/>
    <property type="match status" value="1"/>
</dbReference>
<keyword evidence="10" id="KW-0732">Signal</keyword>
<dbReference type="GO" id="GO:0098797">
    <property type="term" value="C:plasma membrane protein complex"/>
    <property type="evidence" value="ECO:0007669"/>
    <property type="project" value="TreeGrafter"/>
</dbReference>
<dbReference type="AlphaFoldDB" id="A0A7Y2E554"/>
<keyword evidence="3" id="KW-0813">Transport</keyword>
<evidence type="ECO:0000256" key="6">
    <source>
        <dbReference type="ARBA" id="ARBA00022692"/>
    </source>
</evidence>
<feature type="domain" description="TonB C-terminal" evidence="11">
    <location>
        <begin position="241"/>
        <end position="338"/>
    </location>
</feature>
<protein>
    <submittedName>
        <fullName evidence="12">TonB family protein</fullName>
    </submittedName>
</protein>
<feature type="chain" id="PRO_5031247257" evidence="10">
    <location>
        <begin position="27"/>
        <end position="434"/>
    </location>
</feature>
<evidence type="ECO:0000256" key="9">
    <source>
        <dbReference type="ARBA" id="ARBA00023136"/>
    </source>
</evidence>
<feature type="domain" description="TonB C-terminal" evidence="11">
    <location>
        <begin position="342"/>
        <end position="434"/>
    </location>
</feature>
<evidence type="ECO:0000256" key="3">
    <source>
        <dbReference type="ARBA" id="ARBA00022448"/>
    </source>
</evidence>
<evidence type="ECO:0000256" key="2">
    <source>
        <dbReference type="ARBA" id="ARBA00006555"/>
    </source>
</evidence>
<keyword evidence="7" id="KW-0653">Protein transport</keyword>
<evidence type="ECO:0000256" key="8">
    <source>
        <dbReference type="ARBA" id="ARBA00022989"/>
    </source>
</evidence>